<dbReference type="Pfam" id="PF03652">
    <property type="entry name" value="RuvX"/>
    <property type="match status" value="1"/>
</dbReference>
<dbReference type="GO" id="GO:0000967">
    <property type="term" value="P:rRNA 5'-end processing"/>
    <property type="evidence" value="ECO:0007669"/>
    <property type="project" value="TreeGrafter"/>
</dbReference>
<keyword evidence="1" id="KW-0963">Cytoplasm</keyword>
<dbReference type="GO" id="GO:0005829">
    <property type="term" value="C:cytosol"/>
    <property type="evidence" value="ECO:0007669"/>
    <property type="project" value="TreeGrafter"/>
</dbReference>
<dbReference type="PANTHER" id="PTHR33317">
    <property type="entry name" value="POLYNUCLEOTIDYL TRANSFERASE, RIBONUCLEASE H-LIKE SUPERFAMILY PROTEIN"/>
    <property type="match status" value="1"/>
</dbReference>
<evidence type="ECO:0000256" key="3">
    <source>
        <dbReference type="ARBA" id="ARBA00022722"/>
    </source>
</evidence>
<evidence type="ECO:0000256" key="4">
    <source>
        <dbReference type="ARBA" id="ARBA00022801"/>
    </source>
</evidence>
<feature type="non-terminal residue" evidence="6">
    <location>
        <position position="100"/>
    </location>
</feature>
<keyword evidence="4" id="KW-0378">Hydrolase</keyword>
<protein>
    <recommendedName>
        <fullName evidence="5">YqgF/RNase H-like domain-containing protein</fullName>
    </recommendedName>
</protein>
<dbReference type="EMBL" id="UINC01229894">
    <property type="protein sequence ID" value="SVE61801.1"/>
    <property type="molecule type" value="Genomic_DNA"/>
</dbReference>
<dbReference type="InterPro" id="IPR006641">
    <property type="entry name" value="YqgF/RNaseH-like_dom"/>
</dbReference>
<dbReference type="InterPro" id="IPR037027">
    <property type="entry name" value="YqgF/RNaseH-like_dom_sf"/>
</dbReference>
<dbReference type="InterPro" id="IPR012337">
    <property type="entry name" value="RNaseH-like_sf"/>
</dbReference>
<proteinExistence type="predicted"/>
<accession>A0A383EYH5</accession>
<dbReference type="SMART" id="SM00732">
    <property type="entry name" value="YqgFc"/>
    <property type="match status" value="1"/>
</dbReference>
<dbReference type="AlphaFoldDB" id="A0A383EYH5"/>
<keyword evidence="2" id="KW-0690">Ribosome biogenesis</keyword>
<name>A0A383EYH5_9ZZZZ</name>
<dbReference type="InterPro" id="IPR005227">
    <property type="entry name" value="YqgF"/>
</dbReference>
<dbReference type="GO" id="GO:0016787">
    <property type="term" value="F:hydrolase activity"/>
    <property type="evidence" value="ECO:0007669"/>
    <property type="project" value="UniProtKB-KW"/>
</dbReference>
<dbReference type="GO" id="GO:0004518">
    <property type="term" value="F:nuclease activity"/>
    <property type="evidence" value="ECO:0007669"/>
    <property type="project" value="UniProtKB-KW"/>
</dbReference>
<dbReference type="NCBIfam" id="TIGR00250">
    <property type="entry name" value="RNAse_H_YqgF"/>
    <property type="match status" value="1"/>
</dbReference>
<sequence length="100" mass="10661">MRALGLDLGSKRIGVAVSDSDGRVATPTEVVHRTGDRQGEHRALADLVEEWEVEVVVVGIPYSLDGSIGPMARAMAAEAVELARVLGTRSGVSVETYDER</sequence>
<dbReference type="SUPFAM" id="SSF53098">
    <property type="entry name" value="Ribonuclease H-like"/>
    <property type="match status" value="1"/>
</dbReference>
<evidence type="ECO:0000256" key="2">
    <source>
        <dbReference type="ARBA" id="ARBA00022517"/>
    </source>
</evidence>
<evidence type="ECO:0000256" key="1">
    <source>
        <dbReference type="ARBA" id="ARBA00022490"/>
    </source>
</evidence>
<dbReference type="PANTHER" id="PTHR33317:SF4">
    <property type="entry name" value="POLYNUCLEOTIDYL TRANSFERASE, RIBONUCLEASE H-LIKE SUPERFAMILY PROTEIN"/>
    <property type="match status" value="1"/>
</dbReference>
<dbReference type="Gene3D" id="3.30.420.140">
    <property type="entry name" value="YqgF/RNase H-like domain"/>
    <property type="match status" value="1"/>
</dbReference>
<reference evidence="6" key="1">
    <citation type="submission" date="2018-05" db="EMBL/GenBank/DDBJ databases">
        <authorList>
            <person name="Lanie J.A."/>
            <person name="Ng W.-L."/>
            <person name="Kazmierczak K.M."/>
            <person name="Andrzejewski T.M."/>
            <person name="Davidsen T.M."/>
            <person name="Wayne K.J."/>
            <person name="Tettelin H."/>
            <person name="Glass J.I."/>
            <person name="Rusch D."/>
            <person name="Podicherti R."/>
            <person name="Tsui H.-C.T."/>
            <person name="Winkler M.E."/>
        </authorList>
    </citation>
    <scope>NUCLEOTIDE SEQUENCE</scope>
</reference>
<evidence type="ECO:0000259" key="5">
    <source>
        <dbReference type="SMART" id="SM00732"/>
    </source>
</evidence>
<evidence type="ECO:0000313" key="6">
    <source>
        <dbReference type="EMBL" id="SVE61801.1"/>
    </source>
</evidence>
<gene>
    <name evidence="6" type="ORF">METZ01_LOCUS514655</name>
</gene>
<keyword evidence="3" id="KW-0540">Nuclease</keyword>
<feature type="domain" description="YqgF/RNase H-like" evidence="5">
    <location>
        <begin position="1"/>
        <end position="100"/>
    </location>
</feature>
<organism evidence="6">
    <name type="scientific">marine metagenome</name>
    <dbReference type="NCBI Taxonomy" id="408172"/>
    <lineage>
        <taxon>unclassified sequences</taxon>
        <taxon>metagenomes</taxon>
        <taxon>ecological metagenomes</taxon>
    </lineage>
</organism>